<dbReference type="InterPro" id="IPR058031">
    <property type="entry name" value="AAA_lid_NorR"/>
</dbReference>
<accession>A0A1H2XK38</accession>
<dbReference type="GO" id="GO:0006355">
    <property type="term" value="P:regulation of DNA-templated transcription"/>
    <property type="evidence" value="ECO:0007669"/>
    <property type="project" value="InterPro"/>
</dbReference>
<dbReference type="Pfam" id="PF00989">
    <property type="entry name" value="PAS"/>
    <property type="match status" value="1"/>
</dbReference>
<keyword evidence="1" id="KW-0547">Nucleotide-binding</keyword>
<keyword evidence="3" id="KW-0805">Transcription regulation</keyword>
<keyword evidence="2" id="KW-0067">ATP-binding</keyword>
<dbReference type="InterPro" id="IPR009057">
    <property type="entry name" value="Homeodomain-like_sf"/>
</dbReference>
<dbReference type="GO" id="GO:0043565">
    <property type="term" value="F:sequence-specific DNA binding"/>
    <property type="evidence" value="ECO:0007669"/>
    <property type="project" value="InterPro"/>
</dbReference>
<evidence type="ECO:0000256" key="1">
    <source>
        <dbReference type="ARBA" id="ARBA00022741"/>
    </source>
</evidence>
<feature type="domain" description="Sigma-54 factor interaction" evidence="5">
    <location>
        <begin position="274"/>
        <end position="504"/>
    </location>
</feature>
<dbReference type="InterPro" id="IPR013767">
    <property type="entry name" value="PAS_fold"/>
</dbReference>
<dbReference type="Gene3D" id="3.30.450.40">
    <property type="match status" value="1"/>
</dbReference>
<evidence type="ECO:0000256" key="3">
    <source>
        <dbReference type="ARBA" id="ARBA00023015"/>
    </source>
</evidence>
<dbReference type="InterPro" id="IPR003593">
    <property type="entry name" value="AAA+_ATPase"/>
</dbReference>
<dbReference type="PANTHER" id="PTHR32071">
    <property type="entry name" value="TRANSCRIPTIONAL REGULATORY PROTEIN"/>
    <property type="match status" value="1"/>
</dbReference>
<keyword evidence="4" id="KW-0804">Transcription</keyword>
<keyword evidence="8" id="KW-1185">Reference proteome</keyword>
<dbReference type="InterPro" id="IPR025662">
    <property type="entry name" value="Sigma_54_int_dom_ATP-bd_1"/>
</dbReference>
<evidence type="ECO:0000313" key="8">
    <source>
        <dbReference type="Proteomes" id="UP000198828"/>
    </source>
</evidence>
<evidence type="ECO:0000256" key="2">
    <source>
        <dbReference type="ARBA" id="ARBA00022840"/>
    </source>
</evidence>
<dbReference type="SUPFAM" id="SSF52540">
    <property type="entry name" value="P-loop containing nucleoside triphosphate hydrolases"/>
    <property type="match status" value="1"/>
</dbReference>
<protein>
    <submittedName>
        <fullName evidence="7">Transcriptional regulator containing PAS, AAA-type ATPase, and DNA-binding Fis domains</fullName>
    </submittedName>
</protein>
<dbReference type="Pfam" id="PF02954">
    <property type="entry name" value="HTH_8"/>
    <property type="match status" value="1"/>
</dbReference>
<name>A0A1H2XK38_9FIRM</name>
<dbReference type="Gene3D" id="1.10.8.60">
    <property type="match status" value="1"/>
</dbReference>
<dbReference type="OrthoDB" id="5411866at2"/>
<reference evidence="7 8" key="1">
    <citation type="submission" date="2016-10" db="EMBL/GenBank/DDBJ databases">
        <authorList>
            <person name="de Groot N.N."/>
        </authorList>
    </citation>
    <scope>NUCLEOTIDE SEQUENCE [LARGE SCALE GENOMIC DNA]</scope>
    <source>
        <strain evidence="7 8">DSM 23310</strain>
    </source>
</reference>
<dbReference type="CDD" id="cd00009">
    <property type="entry name" value="AAA"/>
    <property type="match status" value="1"/>
</dbReference>
<dbReference type="SUPFAM" id="SSF55785">
    <property type="entry name" value="PYP-like sensor domain (PAS domain)"/>
    <property type="match status" value="1"/>
</dbReference>
<dbReference type="Gene3D" id="1.10.10.60">
    <property type="entry name" value="Homeodomain-like"/>
    <property type="match status" value="1"/>
</dbReference>
<evidence type="ECO:0000313" key="7">
    <source>
        <dbReference type="EMBL" id="SDW93222.1"/>
    </source>
</evidence>
<dbReference type="PROSITE" id="PS00675">
    <property type="entry name" value="SIGMA54_INTERACT_1"/>
    <property type="match status" value="1"/>
</dbReference>
<evidence type="ECO:0000256" key="4">
    <source>
        <dbReference type="ARBA" id="ARBA00023163"/>
    </source>
</evidence>
<keyword evidence="7" id="KW-0238">DNA-binding</keyword>
<dbReference type="Gene3D" id="3.30.450.20">
    <property type="entry name" value="PAS domain"/>
    <property type="match status" value="1"/>
</dbReference>
<dbReference type="SMART" id="SM00382">
    <property type="entry name" value="AAA"/>
    <property type="match status" value="1"/>
</dbReference>
<gene>
    <name evidence="7" type="ORF">SAMN05660923_01467</name>
</gene>
<dbReference type="PROSITE" id="PS00688">
    <property type="entry name" value="SIGMA54_INTERACT_3"/>
    <property type="match status" value="1"/>
</dbReference>
<feature type="domain" description="PAS" evidence="6">
    <location>
        <begin position="152"/>
        <end position="197"/>
    </location>
</feature>
<dbReference type="InterPro" id="IPR029016">
    <property type="entry name" value="GAF-like_dom_sf"/>
</dbReference>
<evidence type="ECO:0000259" key="6">
    <source>
        <dbReference type="PROSITE" id="PS50112"/>
    </source>
</evidence>
<dbReference type="InterPro" id="IPR035965">
    <property type="entry name" value="PAS-like_dom_sf"/>
</dbReference>
<dbReference type="GO" id="GO:0005524">
    <property type="term" value="F:ATP binding"/>
    <property type="evidence" value="ECO:0007669"/>
    <property type="project" value="UniProtKB-KW"/>
</dbReference>
<dbReference type="RefSeq" id="WP_093752303.1">
    <property type="nucleotide sequence ID" value="NZ_FNNG01000005.1"/>
</dbReference>
<dbReference type="Gene3D" id="3.40.50.300">
    <property type="entry name" value="P-loop containing nucleotide triphosphate hydrolases"/>
    <property type="match status" value="1"/>
</dbReference>
<dbReference type="InterPro" id="IPR002078">
    <property type="entry name" value="Sigma_54_int"/>
</dbReference>
<dbReference type="EMBL" id="FNNG01000005">
    <property type="protein sequence ID" value="SDW93222.1"/>
    <property type="molecule type" value="Genomic_DNA"/>
</dbReference>
<proteinExistence type="predicted"/>
<dbReference type="Proteomes" id="UP000198828">
    <property type="component" value="Unassembled WGS sequence"/>
</dbReference>
<dbReference type="InterPro" id="IPR025944">
    <property type="entry name" value="Sigma_54_int_dom_CS"/>
</dbReference>
<dbReference type="PROSITE" id="PS50045">
    <property type="entry name" value="SIGMA54_INTERACT_4"/>
    <property type="match status" value="1"/>
</dbReference>
<dbReference type="InterPro" id="IPR000014">
    <property type="entry name" value="PAS"/>
</dbReference>
<evidence type="ECO:0000259" key="5">
    <source>
        <dbReference type="PROSITE" id="PS50045"/>
    </source>
</evidence>
<dbReference type="PANTHER" id="PTHR32071:SF57">
    <property type="entry name" value="C4-DICARBOXYLATE TRANSPORT TRANSCRIPTIONAL REGULATORY PROTEIN DCTD"/>
    <property type="match status" value="1"/>
</dbReference>
<dbReference type="Pfam" id="PF00158">
    <property type="entry name" value="Sigma54_activat"/>
    <property type="match status" value="1"/>
</dbReference>
<organism evidence="7 8">
    <name type="scientific">Tepidimicrobium xylanilyticum</name>
    <dbReference type="NCBI Taxonomy" id="1123352"/>
    <lineage>
        <taxon>Bacteria</taxon>
        <taxon>Bacillati</taxon>
        <taxon>Bacillota</taxon>
        <taxon>Tissierellia</taxon>
        <taxon>Tissierellales</taxon>
        <taxon>Tepidimicrobiaceae</taxon>
        <taxon>Tepidimicrobium</taxon>
    </lineage>
</organism>
<dbReference type="Pfam" id="PF25601">
    <property type="entry name" value="AAA_lid_14"/>
    <property type="match status" value="1"/>
</dbReference>
<dbReference type="AlphaFoldDB" id="A0A1H2XK38"/>
<dbReference type="FunFam" id="3.40.50.300:FF:000006">
    <property type="entry name" value="DNA-binding transcriptional regulator NtrC"/>
    <property type="match status" value="1"/>
</dbReference>
<dbReference type="PROSITE" id="PS50112">
    <property type="entry name" value="PAS"/>
    <property type="match status" value="1"/>
</dbReference>
<dbReference type="InterPro" id="IPR002197">
    <property type="entry name" value="HTH_Fis"/>
</dbReference>
<dbReference type="InterPro" id="IPR027417">
    <property type="entry name" value="P-loop_NTPase"/>
</dbReference>
<dbReference type="SUPFAM" id="SSF46689">
    <property type="entry name" value="Homeodomain-like"/>
    <property type="match status" value="1"/>
</dbReference>
<sequence length="587" mass="66160">MELFNIQSSVQEVAEAILTVLNVDVTIVDKNLNRVAATGMYKDLIGKPLPKNCSFEMVAKIGEPQFIDSPNISEKCFSCSLKGDCAELAAIGYPIKSQGELLGVIGLIAFDLEQKKRIQENYDSLVVFLSKLGDLLAGNLNYINTINRLTIQSQEIKEIIDGLDNGIICTDTMGKIKFINSKAEDYLQIKSYDLINKHVTNILPDLNGSLEAPASMETRVTVKNKKKSFIIKIIPVKVKNKRVSSIIEIHKTTNMVRSAYRLIEGSSNITFDHIIGNSPNIIKAKNLAKEVAKGRSTVLLRGESGTGKELFARAIHNASDRKNFPFVAINCASIPDNLLESELFGYEGGAFTGASSQGQMGKLELAKGGTLFLDEIGDLPLHLQPKILRVLQEGTFMRLGGKELISVDFRLITATNRNLEGMIEKGEFREDLYYRLNVIPIYIPPLRERIEDIDKLSRYLLKKCCNRLGKEIKILSQEVKEAFYRYNWPGNVRELENVVEYLINVEKNKKISFESLPNSIKEHFNSPLLMVKKDNKLKDILDNYEKELLRSYLEEYGNTTEDKKKISSILGINLSTLYRKLNKYNLQ</sequence>